<feature type="compositionally biased region" description="Basic residues" evidence="2">
    <location>
        <begin position="798"/>
        <end position="807"/>
    </location>
</feature>
<protein>
    <submittedName>
        <fullName evidence="4">Coiled-coil domain-containing protein 87-like</fullName>
    </submittedName>
</protein>
<proteinExistence type="predicted"/>
<feature type="compositionally biased region" description="Acidic residues" evidence="2">
    <location>
        <begin position="377"/>
        <end position="388"/>
    </location>
</feature>
<evidence type="ECO:0000313" key="4">
    <source>
        <dbReference type="RefSeq" id="XP_006814200.1"/>
    </source>
</evidence>
<accession>A0ABM0M2F9</accession>
<dbReference type="PANTHER" id="PTHR16078:SF1">
    <property type="entry name" value="COILED-COIL DOMAIN-CONTAINING PROTEIN 87"/>
    <property type="match status" value="1"/>
</dbReference>
<feature type="region of interest" description="Disordered" evidence="2">
    <location>
        <begin position="722"/>
        <end position="742"/>
    </location>
</feature>
<dbReference type="Pfam" id="PF03999">
    <property type="entry name" value="MAP65_ASE1"/>
    <property type="match status" value="1"/>
</dbReference>
<dbReference type="GeneID" id="100376463"/>
<feature type="region of interest" description="Disordered" evidence="2">
    <location>
        <begin position="786"/>
        <end position="875"/>
    </location>
</feature>
<evidence type="ECO:0000256" key="2">
    <source>
        <dbReference type="SAM" id="MobiDB-lite"/>
    </source>
</evidence>
<keyword evidence="1" id="KW-0175">Coiled coil</keyword>
<dbReference type="PANTHER" id="PTHR16078">
    <property type="entry name" value="COILED-COIL DOMAIN-CONTAINING PROTEIN 87"/>
    <property type="match status" value="1"/>
</dbReference>
<keyword evidence="3" id="KW-1185">Reference proteome</keyword>
<dbReference type="Gene3D" id="1.20.58.1520">
    <property type="match status" value="1"/>
</dbReference>
<feature type="compositionally biased region" description="Low complexity" evidence="2">
    <location>
        <begin position="836"/>
        <end position="845"/>
    </location>
</feature>
<feature type="compositionally biased region" description="Basic and acidic residues" evidence="2">
    <location>
        <begin position="389"/>
        <end position="398"/>
    </location>
</feature>
<feature type="region of interest" description="Disordered" evidence="2">
    <location>
        <begin position="289"/>
        <end position="319"/>
    </location>
</feature>
<feature type="coiled-coil region" evidence="1">
    <location>
        <begin position="436"/>
        <end position="463"/>
    </location>
</feature>
<feature type="region of interest" description="Disordered" evidence="2">
    <location>
        <begin position="353"/>
        <end position="398"/>
    </location>
</feature>
<dbReference type="Proteomes" id="UP000694865">
    <property type="component" value="Unplaced"/>
</dbReference>
<evidence type="ECO:0000313" key="3">
    <source>
        <dbReference type="Proteomes" id="UP000694865"/>
    </source>
</evidence>
<dbReference type="RefSeq" id="XP_006814200.1">
    <property type="nucleotide sequence ID" value="XM_006814137.1"/>
</dbReference>
<organism evidence="3 4">
    <name type="scientific">Saccoglossus kowalevskii</name>
    <name type="common">Acorn worm</name>
    <dbReference type="NCBI Taxonomy" id="10224"/>
    <lineage>
        <taxon>Eukaryota</taxon>
        <taxon>Metazoa</taxon>
        <taxon>Hemichordata</taxon>
        <taxon>Enteropneusta</taxon>
        <taxon>Harrimaniidae</taxon>
        <taxon>Saccoglossus</taxon>
    </lineage>
</organism>
<gene>
    <name evidence="4" type="primary">LOC100376463</name>
</gene>
<evidence type="ECO:0000256" key="1">
    <source>
        <dbReference type="SAM" id="Coils"/>
    </source>
</evidence>
<name>A0ABM0M2F9_SACKO</name>
<dbReference type="InterPro" id="IPR037383">
    <property type="entry name" value="CCDC87"/>
</dbReference>
<sequence length="1048" mass="119107">MSSGSSIAGAPNMDPHLRKKDEMYPMTNLAFGATDLQRKYNEIIGPLTLFAPFSHEDIPDDKELELERPVTPIDKSIDSPTIELNELANLVRRRIVADPNIEYLSVEDQEALAAITMGEVNDVWPDVRKQVDDPFLTPSQNRELKRRITVHIVTVCQQLFQHYVAKAQILKKRGVFSGPANMSRLKAQLGLDVNKFLNILAIRRHIVADLRGKRASSDDDSSEDEVKTTVSAAPLSYKKLIEISRPKRKKKGQFKLNREIRDMERQMPYLETHKVYDLLPDLSHFIKDEDEEEDTETVSEKFSEMPPYGKSSSKDSFHLSGKLGEERSEFRLHKCNSLPDLVGYETLAEELSLDEDGRTSVKSSYHPDILTRPFTVDEPEEEEKDEELDVKGRPDTRQKLQQDLMKLSQYRSMREAKEEQLDEEDLPPLLQANSTHGQVEGRKEMLQQQLKELEEKEAREKAEQMIKIRKPTHPQPSTITKKMPNQQVVRTSDIRVSERVSLSSVTLEMNTTVYNELVGDIDPHTLKRLDRNLFFGQEINEVYEEIMKTLPNDHFKHDQDDLIEATADQVNLSVLLPSANLSKHRKDRIMNPTLIRNIAPPWGNENVTEWAKSPLNNADQLSKQRAAVAPTPASGMMSFQNYGATSGGSQYGDAAVGGNIMDAQSSVSMPTGQGMIDDQNSRAYASWLSWWKSTINSDDYMKYLSTQESDYLGVAFHFYDSGEDDSDDEKTGKKGPSTARLEKMKERKQKIDEMKVEKSTYVPGLWNANAVLMGGLGKDPEVLIEEEEEEVEVTPRSVRSRRSKHSHTAASRKSSEGKDMGATLSVKDVDASRIHSSTSKLSSTGGLSGTRVVSRASRLTDATSAKSQRESKLSIPLSPQDRLEAIWSALQMPDNLKLDMAIKYSSDDYINQLPESIEAWEKATEIILQREALIARLESFERLASDPDRFFQKGYRGSSVARLQEAKQRSQLYSALDEIDKRVKKKVNIVKDNFNDTMTFQGRPYIDKLKYDRTEMLYWLQQERRQYAIERASLAQELPLKMAELPSL</sequence>
<reference evidence="4" key="1">
    <citation type="submission" date="2025-08" db="UniProtKB">
        <authorList>
            <consortium name="RefSeq"/>
        </authorList>
    </citation>
    <scope>IDENTIFICATION</scope>
    <source>
        <tissue evidence="4">Testes</tissue>
    </source>
</reference>